<evidence type="ECO:0000313" key="2">
    <source>
        <dbReference type="Proteomes" id="UP000036449"/>
    </source>
</evidence>
<dbReference type="SUPFAM" id="SSF53254">
    <property type="entry name" value="Phosphoglycerate mutase-like"/>
    <property type="match status" value="1"/>
</dbReference>
<accession>A0A0J6SY31</accession>
<dbReference type="GO" id="GO:0005737">
    <property type="term" value="C:cytoplasm"/>
    <property type="evidence" value="ECO:0007669"/>
    <property type="project" value="TreeGrafter"/>
</dbReference>
<dbReference type="Pfam" id="PF00300">
    <property type="entry name" value="His_Phos_1"/>
    <property type="match status" value="1"/>
</dbReference>
<dbReference type="InterPro" id="IPR013078">
    <property type="entry name" value="His_Pase_superF_clade-1"/>
</dbReference>
<name>A0A0J6SY31_9HYPH</name>
<protein>
    <submittedName>
        <fullName evidence="1">Phosphoglycerate kinase</fullName>
    </submittedName>
</protein>
<dbReference type="PATRIC" id="fig|1187852.3.peg.801"/>
<sequence length="233" mass="24910">MQREFMSASTPSSFVRTRWWWVRHAPVRGDGGRIYGGSDIACDCGDAHVFAGLAPVLPRGAVWVASHLGRTRQTAEALWQAGDFTVDGTVPRLTALPALAEQNLGEWQGQDRTRFFAERQPSAASYWFAPADERPPGGESFSELCERVKAAIDELTAEHSGRDIVAVAHGGTIRAAIALALNLGPQGGLAFAVENCSLTRLDHYAGWDGAGWRVGMVNAQPWLAAAEGAGPAA</sequence>
<dbReference type="CDD" id="cd07067">
    <property type="entry name" value="HP_PGM_like"/>
    <property type="match status" value="1"/>
</dbReference>
<organism evidence="1 2">
    <name type="scientific">Methylobacterium tarhaniae</name>
    <dbReference type="NCBI Taxonomy" id="1187852"/>
    <lineage>
        <taxon>Bacteria</taxon>
        <taxon>Pseudomonadati</taxon>
        <taxon>Pseudomonadota</taxon>
        <taxon>Alphaproteobacteria</taxon>
        <taxon>Hyphomicrobiales</taxon>
        <taxon>Methylobacteriaceae</taxon>
        <taxon>Methylobacterium</taxon>
    </lineage>
</organism>
<gene>
    <name evidence="1" type="ORF">VQ03_17590</name>
</gene>
<dbReference type="SMART" id="SM00855">
    <property type="entry name" value="PGAM"/>
    <property type="match status" value="1"/>
</dbReference>
<dbReference type="PANTHER" id="PTHR48100">
    <property type="entry name" value="BROAD-SPECIFICITY PHOSPHATASE YOR283W-RELATED"/>
    <property type="match status" value="1"/>
</dbReference>
<dbReference type="InterPro" id="IPR029033">
    <property type="entry name" value="His_PPase_superfam"/>
</dbReference>
<dbReference type="EMBL" id="LABZ01000124">
    <property type="protein sequence ID" value="KMO38243.1"/>
    <property type="molecule type" value="Genomic_DNA"/>
</dbReference>
<dbReference type="Gene3D" id="3.40.50.1240">
    <property type="entry name" value="Phosphoglycerate mutase-like"/>
    <property type="match status" value="1"/>
</dbReference>
<keyword evidence="1" id="KW-0418">Kinase</keyword>
<dbReference type="PANTHER" id="PTHR48100:SF1">
    <property type="entry name" value="HISTIDINE PHOSPHATASE FAMILY PROTEIN-RELATED"/>
    <property type="match status" value="1"/>
</dbReference>
<reference evidence="1 2" key="1">
    <citation type="submission" date="2015-03" db="EMBL/GenBank/DDBJ databases">
        <title>Genome sequencing of Methylobacterium tarhaniae DSM 25844.</title>
        <authorList>
            <person name="Chaudhry V."/>
            <person name="Patil P.B."/>
        </authorList>
    </citation>
    <scope>NUCLEOTIDE SEQUENCE [LARGE SCALE GENOMIC DNA]</scope>
    <source>
        <strain evidence="1 2">DSM 25844</strain>
    </source>
</reference>
<evidence type="ECO:0000313" key="1">
    <source>
        <dbReference type="EMBL" id="KMO38243.1"/>
    </source>
</evidence>
<dbReference type="GO" id="GO:0016301">
    <property type="term" value="F:kinase activity"/>
    <property type="evidence" value="ECO:0007669"/>
    <property type="project" value="UniProtKB-KW"/>
</dbReference>
<keyword evidence="1" id="KW-0808">Transferase</keyword>
<comment type="caution">
    <text evidence="1">The sequence shown here is derived from an EMBL/GenBank/DDBJ whole genome shotgun (WGS) entry which is preliminary data.</text>
</comment>
<proteinExistence type="predicted"/>
<dbReference type="InterPro" id="IPR050275">
    <property type="entry name" value="PGM_Phosphatase"/>
</dbReference>
<dbReference type="GO" id="GO:0016791">
    <property type="term" value="F:phosphatase activity"/>
    <property type="evidence" value="ECO:0007669"/>
    <property type="project" value="TreeGrafter"/>
</dbReference>
<keyword evidence="2" id="KW-1185">Reference proteome</keyword>
<dbReference type="AlphaFoldDB" id="A0A0J6SY31"/>
<dbReference type="Proteomes" id="UP000036449">
    <property type="component" value="Unassembled WGS sequence"/>
</dbReference>